<dbReference type="PANTHER" id="PTHR41244">
    <property type="entry name" value="RHAMNAN SYNTHESIS F"/>
    <property type="match status" value="1"/>
</dbReference>
<dbReference type="InterPro" id="IPR032719">
    <property type="entry name" value="WbsX"/>
</dbReference>
<dbReference type="AlphaFoldDB" id="A0A2M7S5E1"/>
<dbReference type="EMBL" id="PFMR01000347">
    <property type="protein sequence ID" value="PIZ14483.1"/>
    <property type="molecule type" value="Genomic_DNA"/>
</dbReference>
<reference evidence="3" key="1">
    <citation type="submission" date="2017-09" db="EMBL/GenBank/DDBJ databases">
        <title>Depth-based differentiation of microbial function through sediment-hosted aquifers and enrichment of novel symbionts in the deep terrestrial subsurface.</title>
        <authorList>
            <person name="Probst A.J."/>
            <person name="Ladd B."/>
            <person name="Jarett J.K."/>
            <person name="Geller-Mcgrath D.E."/>
            <person name="Sieber C.M.K."/>
            <person name="Emerson J.B."/>
            <person name="Anantharaman K."/>
            <person name="Thomas B.C."/>
            <person name="Malmstrom R."/>
            <person name="Stieglmeier M."/>
            <person name="Klingl A."/>
            <person name="Woyke T."/>
            <person name="Ryan C.M."/>
            <person name="Banfield J.F."/>
        </authorList>
    </citation>
    <scope>NUCLEOTIDE SEQUENCE [LARGE SCALE GENOMIC DNA]</scope>
</reference>
<dbReference type="Gene3D" id="2.60.60.40">
    <property type="match status" value="1"/>
</dbReference>
<feature type="domain" description="Carbohydrate binding module xylan-binding" evidence="1">
    <location>
        <begin position="89"/>
        <end position="169"/>
    </location>
</feature>
<sequence length="941" mass="105803">MKRVLIGGLVVVMFSCVFFVVCHAQIEVPGIVEAEDQALEHTGGMGNIPGWWAFWANASLTVKCNVKEKGLYKVAVQSAGTPALDPDTEEKWPKMVVEIDGGDAGSFEWEVKEDMGKPKVYFTDAFTLNRGEHIISISFINDYAAAASDRNLFIDWIGIGPVKNQEDKPVLTLGEKLLKEDRESVLPDWTFDKEKNLQGWKVWQDAKIDAAEGALKIVAAGKEPLILSPRIEIKNIADFAWVSFIMKVDKGTKGEIRWMREGEPGMERRVFDLIADEQFHVYAINISSAPKWDKRVIAIALRPSDANGARAELKSVRIAEKPKGPAEMKVMYFGLEEAINRAGQDADLICVLENIGGEPGEEINLSVLLPAGVQVMEGERTTKKIKVLEKKEEIRWFIQGPNPIQDIARLEITGKNFTPVSASAVLSFTAKISVSPGIVEGKPYVPEPKPAKSNYLVGAYYFPGWKQGAHKGWAAIKNFPERKPVLGWYQEGEPDIADWHIKWAVEHGISFFAYDWYWDRGARQLDHALNNGYLKSRYRKYLMFCICWCNHNPDKTSSEQDLLKVTNYWLKNYFKEPEYLKIDNKPVVIIFSPDRITKDMGVEKAKIAFEKMRELCRKEGFSGLYLAACAYPGKGTVEALKEEGYDAVTGYNYPSAGANSGEKTSPYDLAIQGYNAIWEEIAGYGLLDYIAVTDPGWDARPWHGEQAFTRTGKHPDKFKKMLELAKGFTDKHPVGKDKLNIVLAEAWNEFGEGDFIEPHREFGFGYLDAIREVFTTESKGHQDVIPQDAGLSVKQWQDISRMIAWEFNEDGNGEGWNPLMNLNDAGVAGGVLKGTSATNDSAFRSSELEINGEKFPFIVIRVKISKNSQGQIFWLTKSSQNYNEPMSFGFRIKGDGEFHEYKLNVGKNSLWLSDLITDLRFDPTGEEGVTAEVDYIRLVEK</sequence>
<dbReference type="PROSITE" id="PS51257">
    <property type="entry name" value="PROKAR_LIPOPROTEIN"/>
    <property type="match status" value="1"/>
</dbReference>
<dbReference type="InterPro" id="IPR031768">
    <property type="entry name" value="CBM60_xylan-bd"/>
</dbReference>
<dbReference type="Pfam" id="PF14307">
    <property type="entry name" value="Glyco_tran_WbsX"/>
    <property type="match status" value="1"/>
</dbReference>
<name>A0A2M7S5E1_9BACT</name>
<protein>
    <recommendedName>
        <fullName evidence="1">Carbohydrate binding module xylan-binding domain-containing protein</fullName>
    </recommendedName>
</protein>
<organism evidence="2 3">
    <name type="scientific">Candidatus Desantisbacteria bacterium CG_4_10_14_0_8_um_filter_48_22</name>
    <dbReference type="NCBI Taxonomy" id="1974543"/>
    <lineage>
        <taxon>Bacteria</taxon>
        <taxon>Candidatus Desantisiibacteriota</taxon>
    </lineage>
</organism>
<evidence type="ECO:0000313" key="2">
    <source>
        <dbReference type="EMBL" id="PIZ14483.1"/>
    </source>
</evidence>
<accession>A0A2M7S5E1</accession>
<dbReference type="Pfam" id="PF16841">
    <property type="entry name" value="CBM60"/>
    <property type="match status" value="1"/>
</dbReference>
<evidence type="ECO:0000259" key="1">
    <source>
        <dbReference type="Pfam" id="PF16841"/>
    </source>
</evidence>
<evidence type="ECO:0000313" key="3">
    <source>
        <dbReference type="Proteomes" id="UP000229307"/>
    </source>
</evidence>
<gene>
    <name evidence="2" type="ORF">COY52_12490</name>
</gene>
<dbReference type="Gene3D" id="3.20.20.80">
    <property type="entry name" value="Glycosidases"/>
    <property type="match status" value="1"/>
</dbReference>
<dbReference type="PANTHER" id="PTHR41244:SF1">
    <property type="entry name" value="GLYCOSYLTRANSFERASE"/>
    <property type="match status" value="1"/>
</dbReference>
<proteinExistence type="predicted"/>
<comment type="caution">
    <text evidence="2">The sequence shown here is derived from an EMBL/GenBank/DDBJ whole genome shotgun (WGS) entry which is preliminary data.</text>
</comment>
<dbReference type="Proteomes" id="UP000229307">
    <property type="component" value="Unassembled WGS sequence"/>
</dbReference>